<dbReference type="Proteomes" id="UP000019141">
    <property type="component" value="Unassembled WGS sequence"/>
</dbReference>
<proteinExistence type="predicted"/>
<protein>
    <submittedName>
        <fullName evidence="1">Uncharacterized protein</fullName>
    </submittedName>
</protein>
<evidence type="ECO:0000313" key="1">
    <source>
        <dbReference type="EMBL" id="ETW98795.1"/>
    </source>
</evidence>
<gene>
    <name evidence="1" type="ORF">ETSY1_17360</name>
</gene>
<keyword evidence="2" id="KW-1185">Reference proteome</keyword>
<reference evidence="1 2" key="1">
    <citation type="journal article" date="2014" name="Nature">
        <title>An environmental bacterial taxon with a large and distinct metabolic repertoire.</title>
        <authorList>
            <person name="Wilson M.C."/>
            <person name="Mori T."/>
            <person name="Ruckert C."/>
            <person name="Uria A.R."/>
            <person name="Helf M.J."/>
            <person name="Takada K."/>
            <person name="Gernert C."/>
            <person name="Steffens U.A."/>
            <person name="Heycke N."/>
            <person name="Schmitt S."/>
            <person name="Rinke C."/>
            <person name="Helfrich E.J."/>
            <person name="Brachmann A.O."/>
            <person name="Gurgui C."/>
            <person name="Wakimoto T."/>
            <person name="Kracht M."/>
            <person name="Crusemann M."/>
            <person name="Hentschel U."/>
            <person name="Abe I."/>
            <person name="Matsunaga S."/>
            <person name="Kalinowski J."/>
            <person name="Takeyama H."/>
            <person name="Piel J."/>
        </authorList>
    </citation>
    <scope>NUCLEOTIDE SEQUENCE [LARGE SCALE GENOMIC DNA]</scope>
    <source>
        <strain evidence="2">TSY1</strain>
    </source>
</reference>
<dbReference type="AlphaFoldDB" id="W4LM91"/>
<dbReference type="EMBL" id="AZHW01000518">
    <property type="protein sequence ID" value="ETW98795.1"/>
    <property type="molecule type" value="Genomic_DNA"/>
</dbReference>
<dbReference type="HOGENOM" id="CLU_3231097_0_0_7"/>
<name>W4LM91_ENTF1</name>
<organism evidence="1 2">
    <name type="scientific">Entotheonella factor</name>
    <dbReference type="NCBI Taxonomy" id="1429438"/>
    <lineage>
        <taxon>Bacteria</taxon>
        <taxon>Pseudomonadati</taxon>
        <taxon>Nitrospinota/Tectimicrobiota group</taxon>
        <taxon>Candidatus Tectimicrobiota</taxon>
        <taxon>Candidatus Entotheonellia</taxon>
        <taxon>Candidatus Entotheonellales</taxon>
        <taxon>Candidatus Entotheonellaceae</taxon>
        <taxon>Candidatus Entotheonella</taxon>
    </lineage>
</organism>
<sequence>MQAIQDVQDGRDPKGIRRDPAVNPMITLLVFELNMRANRKRGS</sequence>
<comment type="caution">
    <text evidence="1">The sequence shown here is derived from an EMBL/GenBank/DDBJ whole genome shotgun (WGS) entry which is preliminary data.</text>
</comment>
<accession>W4LM91</accession>
<evidence type="ECO:0000313" key="2">
    <source>
        <dbReference type="Proteomes" id="UP000019141"/>
    </source>
</evidence>